<protein>
    <submittedName>
        <fullName evidence="2">Spore germination protein GerPC</fullName>
    </submittedName>
</protein>
<dbReference type="Pfam" id="PF10737">
    <property type="entry name" value="GerPC"/>
    <property type="match status" value="1"/>
</dbReference>
<sequence length="199" mass="23206">MNMYGWNNNYNYVYELQQIAANQNQQIKLLEERINELEKQIQANSGTSIDRIEYHFDQLKIERLEGTLHIGLSPQELANIDDLNIPNPTVQNNPTLPAIYQQSLIPNLYGFVNEQGPAIIQRLSKQYNKPVDKRLEGDMIHDMLGQIPDRVKFYDKEAREQQMTDPSQIESYIADQIKKEIYLSLERFMAKSNTEKGED</sequence>
<feature type="coiled-coil region" evidence="1">
    <location>
        <begin position="13"/>
        <end position="47"/>
    </location>
</feature>
<evidence type="ECO:0000313" key="3">
    <source>
        <dbReference type="Proteomes" id="UP000676917"/>
    </source>
</evidence>
<proteinExistence type="predicted"/>
<name>A0A920C4K3_9BACI</name>
<gene>
    <name evidence="2" type="primary">gerPC</name>
    <name evidence="2" type="ORF">J43TS3_03310</name>
</gene>
<keyword evidence="1" id="KW-0175">Coiled coil</keyword>
<dbReference type="RefSeq" id="WP_212919246.1">
    <property type="nucleotide sequence ID" value="NZ_BORP01000001.1"/>
</dbReference>
<reference evidence="2" key="1">
    <citation type="submission" date="2021-03" db="EMBL/GenBank/DDBJ databases">
        <title>Antimicrobial resistance genes in bacteria isolated from Japanese honey, and their potential for conferring macrolide and lincosamide resistance in the American foulbrood pathogen Paenibacillus larvae.</title>
        <authorList>
            <person name="Okamoto M."/>
            <person name="Kumagai M."/>
            <person name="Kanamori H."/>
            <person name="Takamatsu D."/>
        </authorList>
    </citation>
    <scope>NUCLEOTIDE SEQUENCE</scope>
    <source>
        <strain evidence="2">J43TS3</strain>
    </source>
</reference>
<dbReference type="AlphaFoldDB" id="A0A920C4K3"/>
<dbReference type="InterPro" id="IPR019673">
    <property type="entry name" value="Spore_germination_GerPC"/>
</dbReference>
<accession>A0A920C4K3</accession>
<dbReference type="Proteomes" id="UP000676917">
    <property type="component" value="Unassembled WGS sequence"/>
</dbReference>
<comment type="caution">
    <text evidence="2">The sequence shown here is derived from an EMBL/GenBank/DDBJ whole genome shotgun (WGS) entry which is preliminary data.</text>
</comment>
<keyword evidence="3" id="KW-1185">Reference proteome</keyword>
<dbReference type="EMBL" id="BORP01000001">
    <property type="protein sequence ID" value="GIO25720.1"/>
    <property type="molecule type" value="Genomic_DNA"/>
</dbReference>
<evidence type="ECO:0000256" key="1">
    <source>
        <dbReference type="SAM" id="Coils"/>
    </source>
</evidence>
<evidence type="ECO:0000313" key="2">
    <source>
        <dbReference type="EMBL" id="GIO25720.1"/>
    </source>
</evidence>
<organism evidence="2 3">
    <name type="scientific">Ornithinibacillus bavariensis</name>
    <dbReference type="NCBI Taxonomy" id="545502"/>
    <lineage>
        <taxon>Bacteria</taxon>
        <taxon>Bacillati</taxon>
        <taxon>Bacillota</taxon>
        <taxon>Bacilli</taxon>
        <taxon>Bacillales</taxon>
        <taxon>Bacillaceae</taxon>
        <taxon>Ornithinibacillus</taxon>
    </lineage>
</organism>